<dbReference type="InterPro" id="IPR041373">
    <property type="entry name" value="RT_RNaseH"/>
</dbReference>
<evidence type="ECO:0000256" key="2">
    <source>
        <dbReference type="ARBA" id="ARBA00022695"/>
    </source>
</evidence>
<dbReference type="GO" id="GO:0004519">
    <property type="term" value="F:endonuclease activity"/>
    <property type="evidence" value="ECO:0007669"/>
    <property type="project" value="UniProtKB-KW"/>
</dbReference>
<proteinExistence type="predicted"/>
<accession>A0A1Q5TXK2</accession>
<dbReference type="SUPFAM" id="SSF56672">
    <property type="entry name" value="DNA/RNA polymerases"/>
    <property type="match status" value="1"/>
</dbReference>
<keyword evidence="1" id="KW-0808">Transferase</keyword>
<evidence type="ECO:0000256" key="3">
    <source>
        <dbReference type="ARBA" id="ARBA00022722"/>
    </source>
</evidence>
<dbReference type="STRING" id="1316194.A0A1Q5TXK2"/>
<keyword evidence="3" id="KW-0540">Nuclease</keyword>
<comment type="caution">
    <text evidence="8">The sequence shown here is derived from an EMBL/GenBank/DDBJ whole genome shotgun (WGS) entry which is preliminary data.</text>
</comment>
<dbReference type="Proteomes" id="UP000186955">
    <property type="component" value="Unassembled WGS sequence"/>
</dbReference>
<evidence type="ECO:0000259" key="7">
    <source>
        <dbReference type="Pfam" id="PF17917"/>
    </source>
</evidence>
<keyword evidence="6" id="KW-0695">RNA-directed DNA polymerase</keyword>
<protein>
    <recommendedName>
        <fullName evidence="7">Reverse transcriptase RNase H-like domain-containing protein</fullName>
    </recommendedName>
</protein>
<evidence type="ECO:0000313" key="9">
    <source>
        <dbReference type="Proteomes" id="UP000186955"/>
    </source>
</evidence>
<dbReference type="GO" id="GO:0016787">
    <property type="term" value="F:hydrolase activity"/>
    <property type="evidence" value="ECO:0007669"/>
    <property type="project" value="UniProtKB-KW"/>
</dbReference>
<reference evidence="8 9" key="1">
    <citation type="submission" date="2016-10" db="EMBL/GenBank/DDBJ databases">
        <title>Genome sequence of the ascomycete fungus Penicillium subrubescens.</title>
        <authorList>
            <person name="De Vries R.P."/>
            <person name="Peng M."/>
            <person name="Dilokpimol A."/>
            <person name="Hilden K."/>
            <person name="Makela M.R."/>
            <person name="Grigoriev I."/>
            <person name="Riley R."/>
            <person name="Granchi Z."/>
        </authorList>
    </citation>
    <scope>NUCLEOTIDE SEQUENCE [LARGE SCALE GENOMIC DNA]</scope>
    <source>
        <strain evidence="8 9">CBS 132785</strain>
    </source>
</reference>
<dbReference type="InterPro" id="IPR043502">
    <property type="entry name" value="DNA/RNA_pol_sf"/>
</dbReference>
<dbReference type="EMBL" id="MNBE01000607">
    <property type="protein sequence ID" value="OKP04967.1"/>
    <property type="molecule type" value="Genomic_DNA"/>
</dbReference>
<dbReference type="GO" id="GO:0003964">
    <property type="term" value="F:RNA-directed DNA polymerase activity"/>
    <property type="evidence" value="ECO:0007669"/>
    <property type="project" value="UniProtKB-KW"/>
</dbReference>
<dbReference type="PANTHER" id="PTHR34072">
    <property type="entry name" value="ENZYMATIC POLYPROTEIN-RELATED"/>
    <property type="match status" value="1"/>
</dbReference>
<keyword evidence="9" id="KW-1185">Reference proteome</keyword>
<organism evidence="8 9">
    <name type="scientific">Penicillium subrubescens</name>
    <dbReference type="NCBI Taxonomy" id="1316194"/>
    <lineage>
        <taxon>Eukaryota</taxon>
        <taxon>Fungi</taxon>
        <taxon>Dikarya</taxon>
        <taxon>Ascomycota</taxon>
        <taxon>Pezizomycotina</taxon>
        <taxon>Eurotiomycetes</taxon>
        <taxon>Eurotiomycetidae</taxon>
        <taxon>Eurotiales</taxon>
        <taxon>Aspergillaceae</taxon>
        <taxon>Penicillium</taxon>
    </lineage>
</organism>
<evidence type="ECO:0000256" key="4">
    <source>
        <dbReference type="ARBA" id="ARBA00022759"/>
    </source>
</evidence>
<keyword evidence="2" id="KW-0548">Nucleotidyltransferase</keyword>
<dbReference type="Pfam" id="PF17917">
    <property type="entry name" value="RT_RNaseH"/>
    <property type="match status" value="1"/>
</dbReference>
<dbReference type="AlphaFoldDB" id="A0A1Q5TXK2"/>
<evidence type="ECO:0000256" key="5">
    <source>
        <dbReference type="ARBA" id="ARBA00022801"/>
    </source>
</evidence>
<evidence type="ECO:0000256" key="1">
    <source>
        <dbReference type="ARBA" id="ARBA00022679"/>
    </source>
</evidence>
<evidence type="ECO:0000313" key="8">
    <source>
        <dbReference type="EMBL" id="OKP04967.1"/>
    </source>
</evidence>
<name>A0A1Q5TXK2_9EURO</name>
<keyword evidence="5" id="KW-0378">Hydrolase</keyword>
<gene>
    <name evidence="8" type="ORF">PENSUB_6712</name>
</gene>
<sequence>MRGRTRRFAVAARRTRPAVVTDHASLQYLQTTTAYSKRLARWVDEFQEYDLKIQYRKGSDGVAPDTLSRRPVSLEMALPTYPNPGRFGTLLLPQL</sequence>
<keyword evidence="4" id="KW-0255">Endonuclease</keyword>
<evidence type="ECO:0000256" key="6">
    <source>
        <dbReference type="ARBA" id="ARBA00022918"/>
    </source>
</evidence>
<feature type="domain" description="Reverse transcriptase RNase H-like" evidence="7">
    <location>
        <begin position="14"/>
        <end position="49"/>
    </location>
</feature>